<evidence type="ECO:0000313" key="1">
    <source>
        <dbReference type="EMBL" id="KAF6235566.1"/>
    </source>
</evidence>
<proteinExistence type="predicted"/>
<accession>A0A8H6L4U5</accession>
<dbReference type="GeneID" id="59287910"/>
<dbReference type="EMBL" id="JACCJC010000024">
    <property type="protein sequence ID" value="KAF6235566.1"/>
    <property type="molecule type" value="Genomic_DNA"/>
</dbReference>
<comment type="caution">
    <text evidence="1">The sequence shown here is derived from an EMBL/GenBank/DDBJ whole genome shotgun (WGS) entry which is preliminary data.</text>
</comment>
<protein>
    <submittedName>
        <fullName evidence="1">Uncharacterized protein</fullName>
    </submittedName>
</protein>
<dbReference type="OrthoDB" id="5348998at2759"/>
<keyword evidence="2" id="KW-1185">Reference proteome</keyword>
<reference evidence="1 2" key="1">
    <citation type="journal article" date="2020" name="Genomics">
        <title>Complete, high-quality genomes from long-read metagenomic sequencing of two wolf lichen thalli reveals enigmatic genome architecture.</title>
        <authorList>
            <person name="McKenzie S.K."/>
            <person name="Walston R.F."/>
            <person name="Allen J.L."/>
        </authorList>
    </citation>
    <scope>NUCLEOTIDE SEQUENCE [LARGE SCALE GENOMIC DNA]</scope>
    <source>
        <strain evidence="1">WasteWater2</strain>
    </source>
</reference>
<organism evidence="1 2">
    <name type="scientific">Letharia columbiana</name>
    <dbReference type="NCBI Taxonomy" id="112416"/>
    <lineage>
        <taxon>Eukaryota</taxon>
        <taxon>Fungi</taxon>
        <taxon>Dikarya</taxon>
        <taxon>Ascomycota</taxon>
        <taxon>Pezizomycotina</taxon>
        <taxon>Lecanoromycetes</taxon>
        <taxon>OSLEUM clade</taxon>
        <taxon>Lecanoromycetidae</taxon>
        <taxon>Lecanorales</taxon>
        <taxon>Lecanorineae</taxon>
        <taxon>Parmeliaceae</taxon>
        <taxon>Letharia</taxon>
    </lineage>
</organism>
<evidence type="ECO:0000313" key="2">
    <source>
        <dbReference type="Proteomes" id="UP000578531"/>
    </source>
</evidence>
<dbReference type="RefSeq" id="XP_037164934.1">
    <property type="nucleotide sequence ID" value="XM_037308160.1"/>
</dbReference>
<dbReference type="Proteomes" id="UP000578531">
    <property type="component" value="Unassembled WGS sequence"/>
</dbReference>
<name>A0A8H6L4U5_9LECA</name>
<gene>
    <name evidence="1" type="ORF">HO173_006249</name>
</gene>
<sequence length="284" mass="32547">MALEIVRDASGRAEVCFSRSPSRHPLQYMRRTPSIRKDPTLSYLQGYVVHAAQCNILHPVEPDDIPNLTNWHRRRHSCRTPYQMFDHLRPQRSYAVSFHHVQLALKYSRMKEKHQDCRTNILQNFEIRPVGSPIIKTFAAKPKVVNARFILLATYVLYAGPLRDAAKKDYYKYIVFCPHHHFGLGTGLGHSFAAILQKAVINAATMPDQHTELFSCHRCPTDYSVVVQGDEAVLEAWHDLGNGFSVEDPSWQSHLWSDQNGLTKGLQFNYEHGSISKMYDSCHS</sequence>
<dbReference type="AlphaFoldDB" id="A0A8H6L4U5"/>